<dbReference type="PROSITE" id="PS50245">
    <property type="entry name" value="CAP_GLY_2"/>
    <property type="match status" value="1"/>
</dbReference>
<dbReference type="EMBL" id="LSSN01000656">
    <property type="protein sequence ID" value="OMJ22861.1"/>
    <property type="molecule type" value="Genomic_DNA"/>
</dbReference>
<keyword evidence="4" id="KW-1185">Reference proteome</keyword>
<dbReference type="PANTHER" id="PTHR18916">
    <property type="entry name" value="DYNACTIN 1-RELATED MICROTUBULE-BINDING"/>
    <property type="match status" value="1"/>
</dbReference>
<dbReference type="STRING" id="133412.A0A1R1Y7C4"/>
<sequence>MNPNDNSKLPRRRENDPLTQNASHLVRSASQRRSTIIPSKPQSSISDRPTSSNSNIPVTPGSVNDSSSKIRLGQTVIAQEKQGIIRFIGDTKFAAGTWVGVELSDSTGKNDGSVQGVRYFDVPKNHGLFVRPSQLKLDINSTPSNL</sequence>
<feature type="domain" description="CAP-Gly" evidence="2">
    <location>
        <begin position="89"/>
        <end position="131"/>
    </location>
</feature>
<dbReference type="InterPro" id="IPR036859">
    <property type="entry name" value="CAP-Gly_dom_sf"/>
</dbReference>
<feature type="region of interest" description="Disordered" evidence="1">
    <location>
        <begin position="1"/>
        <end position="68"/>
    </location>
</feature>
<dbReference type="Pfam" id="PF01302">
    <property type="entry name" value="CAP_GLY"/>
    <property type="match status" value="1"/>
</dbReference>
<dbReference type="InterPro" id="IPR000938">
    <property type="entry name" value="CAP-Gly_domain"/>
</dbReference>
<dbReference type="PROSITE" id="PS00845">
    <property type="entry name" value="CAP_GLY_1"/>
    <property type="match status" value="1"/>
</dbReference>
<protein>
    <submittedName>
        <fullName evidence="3">CAP-Gly domain-containing linker protein 3</fullName>
    </submittedName>
</protein>
<dbReference type="Proteomes" id="UP000187283">
    <property type="component" value="Unassembled WGS sequence"/>
</dbReference>
<evidence type="ECO:0000313" key="4">
    <source>
        <dbReference type="Proteomes" id="UP000187283"/>
    </source>
</evidence>
<organism evidence="3 4">
    <name type="scientific">Smittium culicis</name>
    <dbReference type="NCBI Taxonomy" id="133412"/>
    <lineage>
        <taxon>Eukaryota</taxon>
        <taxon>Fungi</taxon>
        <taxon>Fungi incertae sedis</taxon>
        <taxon>Zoopagomycota</taxon>
        <taxon>Kickxellomycotina</taxon>
        <taxon>Harpellomycetes</taxon>
        <taxon>Harpellales</taxon>
        <taxon>Legeriomycetaceae</taxon>
        <taxon>Smittium</taxon>
    </lineage>
</organism>
<evidence type="ECO:0000259" key="2">
    <source>
        <dbReference type="PROSITE" id="PS50245"/>
    </source>
</evidence>
<gene>
    <name evidence="3" type="ORF">AYI70_g2603</name>
</gene>
<dbReference type="SMART" id="SM01052">
    <property type="entry name" value="CAP_GLY"/>
    <property type="match status" value="1"/>
</dbReference>
<dbReference type="AlphaFoldDB" id="A0A1R1Y7C4"/>
<comment type="caution">
    <text evidence="3">The sequence shown here is derived from an EMBL/GenBank/DDBJ whole genome shotgun (WGS) entry which is preliminary data.</text>
</comment>
<evidence type="ECO:0000256" key="1">
    <source>
        <dbReference type="SAM" id="MobiDB-lite"/>
    </source>
</evidence>
<reference evidence="3 4" key="1">
    <citation type="submission" date="2017-01" db="EMBL/GenBank/DDBJ databases">
        <authorList>
            <person name="Mah S.A."/>
            <person name="Swanson W.J."/>
            <person name="Moy G.W."/>
            <person name="Vacquier V.D."/>
        </authorList>
    </citation>
    <scope>NUCLEOTIDE SEQUENCE [LARGE SCALE GENOMIC DNA]</scope>
    <source>
        <strain evidence="3 4">GSMNP</strain>
    </source>
</reference>
<name>A0A1R1Y7C4_9FUNG</name>
<dbReference type="OrthoDB" id="2130750at2759"/>
<evidence type="ECO:0000313" key="3">
    <source>
        <dbReference type="EMBL" id="OMJ22861.1"/>
    </source>
</evidence>
<dbReference type="SUPFAM" id="SSF74924">
    <property type="entry name" value="Cap-Gly domain"/>
    <property type="match status" value="1"/>
</dbReference>
<proteinExistence type="predicted"/>
<dbReference type="Gene3D" id="2.30.30.190">
    <property type="entry name" value="CAP Gly-rich-like domain"/>
    <property type="match status" value="1"/>
</dbReference>
<accession>A0A1R1Y7C4</accession>
<feature type="compositionally biased region" description="Polar residues" evidence="1">
    <location>
        <begin position="17"/>
        <end position="68"/>
    </location>
</feature>
<feature type="non-terminal residue" evidence="3">
    <location>
        <position position="146"/>
    </location>
</feature>